<accession>A0A0B6XT67</accession>
<feature type="compositionally biased region" description="Polar residues" evidence="1">
    <location>
        <begin position="7"/>
        <end position="17"/>
    </location>
</feature>
<feature type="region of interest" description="Disordered" evidence="1">
    <location>
        <begin position="42"/>
        <end position="102"/>
    </location>
</feature>
<feature type="non-terminal residue" evidence="2">
    <location>
        <position position="102"/>
    </location>
</feature>
<dbReference type="AlphaFoldDB" id="A0A0B6XT67"/>
<name>A0A0B6XT67_9EUPU</name>
<feature type="region of interest" description="Disordered" evidence="1">
    <location>
        <begin position="1"/>
        <end position="28"/>
    </location>
</feature>
<feature type="non-terminal residue" evidence="2">
    <location>
        <position position="1"/>
    </location>
</feature>
<reference evidence="2" key="1">
    <citation type="submission" date="2014-12" db="EMBL/GenBank/DDBJ databases">
        <title>Insight into the proteome of Arion vulgaris.</title>
        <authorList>
            <person name="Aradska J."/>
            <person name="Bulat T."/>
            <person name="Smidak R."/>
            <person name="Sarate P."/>
            <person name="Gangsoo J."/>
            <person name="Sialana F."/>
            <person name="Bilban M."/>
            <person name="Lubec G."/>
        </authorList>
    </citation>
    <scope>NUCLEOTIDE SEQUENCE</scope>
    <source>
        <tissue evidence="2">Skin</tissue>
    </source>
</reference>
<organism evidence="2">
    <name type="scientific">Arion vulgaris</name>
    <dbReference type="NCBI Taxonomy" id="1028688"/>
    <lineage>
        <taxon>Eukaryota</taxon>
        <taxon>Metazoa</taxon>
        <taxon>Spiralia</taxon>
        <taxon>Lophotrochozoa</taxon>
        <taxon>Mollusca</taxon>
        <taxon>Gastropoda</taxon>
        <taxon>Heterobranchia</taxon>
        <taxon>Euthyneura</taxon>
        <taxon>Panpulmonata</taxon>
        <taxon>Eupulmonata</taxon>
        <taxon>Stylommatophora</taxon>
        <taxon>Helicina</taxon>
        <taxon>Arionoidea</taxon>
        <taxon>Arionidae</taxon>
        <taxon>Arion</taxon>
    </lineage>
</organism>
<feature type="compositionally biased region" description="Basic and acidic residues" evidence="1">
    <location>
        <begin position="71"/>
        <end position="89"/>
    </location>
</feature>
<gene>
    <name evidence="2" type="primary">ORF428</name>
</gene>
<proteinExistence type="predicted"/>
<protein>
    <submittedName>
        <fullName evidence="2">Uncharacterized protein</fullName>
    </submittedName>
</protein>
<evidence type="ECO:0000313" key="2">
    <source>
        <dbReference type="EMBL" id="CEK47043.1"/>
    </source>
</evidence>
<evidence type="ECO:0000256" key="1">
    <source>
        <dbReference type="SAM" id="MobiDB-lite"/>
    </source>
</evidence>
<sequence length="102" mass="11884">VKRYQNYPVQQTKSFRPSNEVVRGDAPIDSETVFRRDYPEHQLPKREAARPAAGNLKPEGVQDFTSSYQNEFHERSTERRKPYKPDTARPELAAFTAQPSYR</sequence>
<dbReference type="EMBL" id="HACG01000178">
    <property type="protein sequence ID" value="CEK47043.1"/>
    <property type="molecule type" value="Transcribed_RNA"/>
</dbReference>